<dbReference type="Gene3D" id="3.40.50.720">
    <property type="entry name" value="NAD(P)-binding Rossmann-like Domain"/>
    <property type="match status" value="1"/>
</dbReference>
<dbReference type="KEGG" id="zmo:ZMO1946"/>
<gene>
    <name evidence="2" type="ordered locus">ZMO1946</name>
</gene>
<organism evidence="2 3">
    <name type="scientific">Zymomonas mobilis subsp. mobilis (strain ATCC 31821 / ZM4 / CP4)</name>
    <dbReference type="NCBI Taxonomy" id="264203"/>
    <lineage>
        <taxon>Bacteria</taxon>
        <taxon>Pseudomonadati</taxon>
        <taxon>Pseudomonadota</taxon>
        <taxon>Alphaproteobacteria</taxon>
        <taxon>Sphingomonadales</taxon>
        <taxon>Zymomonadaceae</taxon>
        <taxon>Zymomonas</taxon>
    </lineage>
</organism>
<dbReference type="SUPFAM" id="SSF51735">
    <property type="entry name" value="NAD(P)-binding Rossmann-fold domains"/>
    <property type="match status" value="1"/>
</dbReference>
<dbReference type="AlphaFoldDB" id="Q5NL40"/>
<evidence type="ECO:0000313" key="2">
    <source>
        <dbReference type="EMBL" id="AAV90570.1"/>
    </source>
</evidence>
<dbReference type="PANTHER" id="PTHR42879">
    <property type="entry name" value="3-OXOACYL-(ACYL-CARRIER-PROTEIN) REDUCTASE"/>
    <property type="match status" value="1"/>
</dbReference>
<dbReference type="PANTHER" id="PTHR42879:SF6">
    <property type="entry name" value="NADPH-DEPENDENT REDUCTASE BACG"/>
    <property type="match status" value="1"/>
</dbReference>
<evidence type="ECO:0000313" key="3">
    <source>
        <dbReference type="Proteomes" id="UP000001173"/>
    </source>
</evidence>
<dbReference type="InterPro" id="IPR050259">
    <property type="entry name" value="SDR"/>
</dbReference>
<dbReference type="EMBL" id="AE008692">
    <property type="protein sequence ID" value="AAV90570.1"/>
    <property type="molecule type" value="Genomic_DNA"/>
</dbReference>
<dbReference type="HOGENOM" id="CLU_010194_1_2_5"/>
<dbReference type="RefSeq" id="WP_011241669.1">
    <property type="nucleotide sequence ID" value="NC_006526.2"/>
</dbReference>
<dbReference type="PRINTS" id="PR00081">
    <property type="entry name" value="GDHRDH"/>
</dbReference>
<protein>
    <submittedName>
        <fullName evidence="2">Short-chain dehydrogenase/reductase SDR</fullName>
    </submittedName>
</protein>
<proteinExistence type="inferred from homology"/>
<dbReference type="Proteomes" id="UP000001173">
    <property type="component" value="Chromosome"/>
</dbReference>
<dbReference type="eggNOG" id="COG1028">
    <property type="taxonomic scope" value="Bacteria"/>
</dbReference>
<evidence type="ECO:0000256" key="1">
    <source>
        <dbReference type="ARBA" id="ARBA00006484"/>
    </source>
</evidence>
<dbReference type="InterPro" id="IPR002347">
    <property type="entry name" value="SDR_fam"/>
</dbReference>
<reference evidence="2 3" key="2">
    <citation type="journal article" date="2009" name="Nat. Biotechnol.">
        <title>Improved genome annotation for Zymomonas mobilis.</title>
        <authorList>
            <person name="Yang S."/>
            <person name="Pappas K.M."/>
            <person name="Hauser L.J."/>
            <person name="Land M.L."/>
            <person name="Chen G.L."/>
            <person name="Hurst G.B."/>
            <person name="Pan C."/>
            <person name="Kouvelis V.N."/>
            <person name="Typas M.A."/>
            <person name="Pelletier D.A."/>
            <person name="Klingeman D.M."/>
            <person name="Chang Y.J."/>
            <person name="Samatova N.F."/>
            <person name="Brown S.D."/>
        </authorList>
    </citation>
    <scope>NUCLEOTIDE SEQUENCE [LARGE SCALE GENOMIC DNA]</scope>
    <source>
        <strain evidence="3">ATCC 31821 / ZM4 / CP4</strain>
    </source>
</reference>
<comment type="similarity">
    <text evidence="1">Belongs to the short-chain dehydrogenases/reductases (SDR) family.</text>
</comment>
<sequence>MDIGIAGRRALICGASAGLGFACAKALAAEGVHVTLVSRSEERLQHAAQLLSVHATASVDWKVADLSIAEDRHALVESFPQTDILITNAGGPPALPYAELDLARWHKALEQNFLSAFDLIHGFLPGMTERRFGRIVNITSASVKTPVVNLELSTGARMALTGYVAGVSRQVAKFNVAINNLLPGTILTDRVRELGAVAERMIADVPAERAGTPEEFAAACAFLCSDAAGFIVGQNLCVDGGLVRSTV</sequence>
<accession>Q5NL40</accession>
<dbReference type="InterPro" id="IPR036291">
    <property type="entry name" value="NAD(P)-bd_dom_sf"/>
</dbReference>
<name>Q5NL40_ZYMMO</name>
<dbReference type="STRING" id="264203.ZMO1946"/>
<dbReference type="Pfam" id="PF13561">
    <property type="entry name" value="adh_short_C2"/>
    <property type="match status" value="1"/>
</dbReference>
<reference evidence="2 3" key="1">
    <citation type="journal article" date="2005" name="Nat. Biotechnol.">
        <title>The genome sequence of the ethanologenic bacterium Zymomonas mobilis ZM4.</title>
        <authorList>
            <person name="Seo J.S."/>
            <person name="Chong H."/>
            <person name="Park H.S."/>
            <person name="Yoon K.O."/>
            <person name="Jung C."/>
            <person name="Kim J.J."/>
            <person name="Hong J.H."/>
            <person name="Kim H."/>
            <person name="Kim J.H."/>
            <person name="Kil J.I."/>
            <person name="Park C.J."/>
            <person name="Oh H.M."/>
            <person name="Lee J.S."/>
            <person name="Jin S.J."/>
            <person name="Um H.W."/>
            <person name="Lee H.J."/>
            <person name="Oh S.J."/>
            <person name="Kim J.Y."/>
            <person name="Kang H.L."/>
            <person name="Lee S.Y."/>
            <person name="Lee K.J."/>
            <person name="Kang H.S."/>
        </authorList>
    </citation>
    <scope>NUCLEOTIDE SEQUENCE [LARGE SCALE GENOMIC DNA]</scope>
    <source>
        <strain evidence="3">ATCC 31821 / ZM4 / CP4</strain>
    </source>
</reference>
<keyword evidence="3" id="KW-1185">Reference proteome</keyword>